<proteinExistence type="predicted"/>
<protein>
    <recommendedName>
        <fullName evidence="2">RFX-type winged-helix domain-containing protein</fullName>
    </recommendedName>
</protein>
<dbReference type="AlphaFoldDB" id="A0AAW0X4C8"/>
<organism evidence="3 4">
    <name type="scientific">Cherax quadricarinatus</name>
    <name type="common">Australian red claw crayfish</name>
    <dbReference type="NCBI Taxonomy" id="27406"/>
    <lineage>
        <taxon>Eukaryota</taxon>
        <taxon>Metazoa</taxon>
        <taxon>Ecdysozoa</taxon>
        <taxon>Arthropoda</taxon>
        <taxon>Crustacea</taxon>
        <taxon>Multicrustacea</taxon>
        <taxon>Malacostraca</taxon>
        <taxon>Eumalacostraca</taxon>
        <taxon>Eucarida</taxon>
        <taxon>Decapoda</taxon>
        <taxon>Pleocyemata</taxon>
        <taxon>Astacidea</taxon>
        <taxon>Parastacoidea</taxon>
        <taxon>Parastacidae</taxon>
        <taxon>Cherax</taxon>
    </lineage>
</organism>
<feature type="compositionally biased region" description="Acidic residues" evidence="1">
    <location>
        <begin position="79"/>
        <end position="95"/>
    </location>
</feature>
<feature type="compositionally biased region" description="Polar residues" evidence="1">
    <location>
        <begin position="325"/>
        <end position="338"/>
    </location>
</feature>
<dbReference type="GO" id="GO:0003677">
    <property type="term" value="F:DNA binding"/>
    <property type="evidence" value="ECO:0007669"/>
    <property type="project" value="InterPro"/>
</dbReference>
<dbReference type="InterPro" id="IPR036390">
    <property type="entry name" value="WH_DNA-bd_sf"/>
</dbReference>
<reference evidence="3 4" key="1">
    <citation type="journal article" date="2024" name="BMC Genomics">
        <title>Genome assembly of redclaw crayfish (Cherax quadricarinatus) provides insights into its immune adaptation and hypoxia tolerance.</title>
        <authorList>
            <person name="Liu Z."/>
            <person name="Zheng J."/>
            <person name="Li H."/>
            <person name="Fang K."/>
            <person name="Wang S."/>
            <person name="He J."/>
            <person name="Zhou D."/>
            <person name="Weng S."/>
            <person name="Chi M."/>
            <person name="Gu Z."/>
            <person name="He J."/>
            <person name="Li F."/>
            <person name="Wang M."/>
        </authorList>
    </citation>
    <scope>NUCLEOTIDE SEQUENCE [LARGE SCALE GENOMIC DNA]</scope>
    <source>
        <strain evidence="3">ZL_2023a</strain>
    </source>
</reference>
<accession>A0AAW0X4C8</accession>
<feature type="region of interest" description="Disordered" evidence="1">
    <location>
        <begin position="306"/>
        <end position="340"/>
    </location>
</feature>
<sequence>VNQPSHAAAATASAHPCTGFLNHQKALQYPLLTSAQHLSEDNPASVSAASTTSTQLIGICQSYNGEHGYMPQQLSSQELPEDKDENQDPSDENADILDISCSGEQQSFANLAFQNDSDDTSDGELIIVDEGDNLKATGDNSAFDVETPTAAADNEQDALLGIRRRNGTRSEAQQKMEDGKHWLLNNLMFINTVSSVISLNSVDEAYKAYCKETGKEPLTTPVLARLIRCLFPKALKCRLGSRGSQKIHYRSLQLKTILTALSKPSGHMPETLKNLSGINGTASASKSVNADCVDIADEKISNMPEQMEAQAKDSSEQKKNLSDPGDSTESVARQQPKVNMSAIDDKQVDSKSVVDDKEIDRKPHVDDKEVDNQSAAEADRLDQVISESSTQRNLAAQISADDKEGCETAAQRLSQVLKWISNQGRKDFLLREFAHSASCQATSCTPVCLMFRRVRRHVVAARHSCFVLRLYSGLLRMHVSSCNNSECGLPACPALRATKAIKRSLGQQESSSKRTAVQISSGIRHPSTLALTPRSPETSLPGSPVNSPPVSPEPITFRDSLWPTQPGQVQYVIVPVMPVMMPFSDNRGA</sequence>
<feature type="region of interest" description="Disordered" evidence="1">
    <location>
        <begin position="527"/>
        <end position="562"/>
    </location>
</feature>
<dbReference type="InterPro" id="IPR036388">
    <property type="entry name" value="WH-like_DNA-bd_sf"/>
</dbReference>
<dbReference type="InterPro" id="IPR003150">
    <property type="entry name" value="DNA-bd_RFX"/>
</dbReference>
<comment type="caution">
    <text evidence="3">The sequence shown here is derived from an EMBL/GenBank/DDBJ whole genome shotgun (WGS) entry which is preliminary data.</text>
</comment>
<dbReference type="EMBL" id="JARKIK010000038">
    <property type="protein sequence ID" value="KAK8738772.1"/>
    <property type="molecule type" value="Genomic_DNA"/>
</dbReference>
<evidence type="ECO:0000313" key="4">
    <source>
        <dbReference type="Proteomes" id="UP001445076"/>
    </source>
</evidence>
<evidence type="ECO:0000259" key="2">
    <source>
        <dbReference type="Pfam" id="PF02257"/>
    </source>
</evidence>
<feature type="domain" description="RFX-type winged-helix" evidence="2">
    <location>
        <begin position="181"/>
        <end position="255"/>
    </location>
</feature>
<dbReference type="GO" id="GO:0006355">
    <property type="term" value="P:regulation of DNA-templated transcription"/>
    <property type="evidence" value="ECO:0007669"/>
    <property type="project" value="InterPro"/>
</dbReference>
<name>A0AAW0X4C8_CHEQU</name>
<feature type="compositionally biased region" description="Basic and acidic residues" evidence="1">
    <location>
        <begin position="310"/>
        <end position="321"/>
    </location>
</feature>
<evidence type="ECO:0000313" key="3">
    <source>
        <dbReference type="EMBL" id="KAK8738772.1"/>
    </source>
</evidence>
<keyword evidence="4" id="KW-1185">Reference proteome</keyword>
<dbReference type="Proteomes" id="UP001445076">
    <property type="component" value="Unassembled WGS sequence"/>
</dbReference>
<dbReference type="InterPro" id="IPR035898">
    <property type="entry name" value="TAZ_dom_sf"/>
</dbReference>
<feature type="non-terminal residue" evidence="3">
    <location>
        <position position="1"/>
    </location>
</feature>
<dbReference type="SUPFAM" id="SSF46785">
    <property type="entry name" value="Winged helix' DNA-binding domain"/>
    <property type="match status" value="1"/>
</dbReference>
<evidence type="ECO:0000256" key="1">
    <source>
        <dbReference type="SAM" id="MobiDB-lite"/>
    </source>
</evidence>
<dbReference type="Gene3D" id="1.10.10.10">
    <property type="entry name" value="Winged helix-like DNA-binding domain superfamily/Winged helix DNA-binding domain"/>
    <property type="match status" value="1"/>
</dbReference>
<dbReference type="Pfam" id="PF02257">
    <property type="entry name" value="RFX_DNA_binding"/>
    <property type="match status" value="1"/>
</dbReference>
<dbReference type="Gene3D" id="1.20.1020.10">
    <property type="entry name" value="TAZ domain"/>
    <property type="match status" value="1"/>
</dbReference>
<feature type="region of interest" description="Disordered" evidence="1">
    <location>
        <begin position="76"/>
        <end position="95"/>
    </location>
</feature>
<gene>
    <name evidence="3" type="ORF">OTU49_003664</name>
</gene>